<dbReference type="GeneID" id="25262472"/>
<dbReference type="InterPro" id="IPR001806">
    <property type="entry name" value="Small_GTPase"/>
</dbReference>
<accession>A0A066VXS5</accession>
<keyword evidence="3" id="KW-0342">GTP-binding</keyword>
<gene>
    <name evidence="5" type="ORF">K437DRAFT_224481</name>
</gene>
<feature type="non-terminal residue" evidence="5">
    <location>
        <position position="139"/>
    </location>
</feature>
<dbReference type="GO" id="GO:0003924">
    <property type="term" value="F:GTPase activity"/>
    <property type="evidence" value="ECO:0007669"/>
    <property type="project" value="InterPro"/>
</dbReference>
<keyword evidence="5" id="KW-0378">Hydrolase</keyword>
<dbReference type="SMART" id="SM00175">
    <property type="entry name" value="RAB"/>
    <property type="match status" value="1"/>
</dbReference>
<dbReference type="SMART" id="SM00173">
    <property type="entry name" value="RAS"/>
    <property type="match status" value="1"/>
</dbReference>
<dbReference type="HOGENOM" id="CLU_041217_24_2_1"/>
<dbReference type="SMART" id="SM00174">
    <property type="entry name" value="RHO"/>
    <property type="match status" value="1"/>
</dbReference>
<dbReference type="GO" id="GO:0005770">
    <property type="term" value="C:late endosome"/>
    <property type="evidence" value="ECO:0007669"/>
    <property type="project" value="TreeGrafter"/>
</dbReference>
<dbReference type="OMA" id="PHHANSE"/>
<dbReference type="RefSeq" id="XP_013243055.1">
    <property type="nucleotide sequence ID" value="XM_013387601.1"/>
</dbReference>
<evidence type="ECO:0000313" key="6">
    <source>
        <dbReference type="Proteomes" id="UP000027361"/>
    </source>
</evidence>
<dbReference type="PANTHER" id="PTHR47981">
    <property type="entry name" value="RAB FAMILY"/>
    <property type="match status" value="1"/>
</dbReference>
<dbReference type="GO" id="GO:0000329">
    <property type="term" value="C:fungal-type vacuole membrane"/>
    <property type="evidence" value="ECO:0007669"/>
    <property type="project" value="TreeGrafter"/>
</dbReference>
<sequence length="139" mass="15215">MPPVGGANRSIKVVLIGDSNVGKSCLRQRFLSARFTTSYKATIGADFMAKTLPLTPHDADGPKATLIIWDTAGQERFNALGSAFYRGADAVILVVDSSKANAMDNAKKWIETFKERTPVSRCEDVRRFCWICVGTKADL</sequence>
<dbReference type="PRINTS" id="PR00449">
    <property type="entry name" value="RASTRNSFRMNG"/>
</dbReference>
<dbReference type="GO" id="GO:0032889">
    <property type="term" value="P:regulation of vacuole fusion, non-autophagic"/>
    <property type="evidence" value="ECO:0007669"/>
    <property type="project" value="TreeGrafter"/>
</dbReference>
<dbReference type="InterPro" id="IPR005225">
    <property type="entry name" value="Small_GTP-bd"/>
</dbReference>
<keyword evidence="4" id="KW-0449">Lipoprotein</keyword>
<evidence type="ECO:0000256" key="2">
    <source>
        <dbReference type="ARBA" id="ARBA00022741"/>
    </source>
</evidence>
<dbReference type="SUPFAM" id="SSF52540">
    <property type="entry name" value="P-loop containing nucleoside triphosphate hydrolases"/>
    <property type="match status" value="1"/>
</dbReference>
<dbReference type="NCBIfam" id="TIGR00231">
    <property type="entry name" value="small_GTP"/>
    <property type="match status" value="1"/>
</dbReference>
<dbReference type="InParanoid" id="A0A066VXS5"/>
<protein>
    <submittedName>
        <fullName evidence="5">p-loop containing nucleoside triphosphate hydrolase protein</fullName>
    </submittedName>
</protein>
<reference evidence="5 6" key="1">
    <citation type="submission" date="2014-05" db="EMBL/GenBank/DDBJ databases">
        <title>Draft genome sequence of a rare smut relative, Tilletiaria anomala UBC 951.</title>
        <authorList>
            <consortium name="DOE Joint Genome Institute"/>
            <person name="Toome M."/>
            <person name="Kuo A."/>
            <person name="Henrissat B."/>
            <person name="Lipzen A."/>
            <person name="Tritt A."/>
            <person name="Yoshinaga Y."/>
            <person name="Zane M."/>
            <person name="Barry K."/>
            <person name="Grigoriev I.V."/>
            <person name="Spatafora J.W."/>
            <person name="Aimea M.C."/>
        </authorList>
    </citation>
    <scope>NUCLEOTIDE SEQUENCE [LARGE SCALE GENOMIC DNA]</scope>
    <source>
        <strain evidence="5 6">UBC 951</strain>
    </source>
</reference>
<dbReference type="CDD" id="cd00154">
    <property type="entry name" value="Rab"/>
    <property type="match status" value="1"/>
</dbReference>
<dbReference type="STRING" id="1037660.A0A066VXS5"/>
<comment type="caution">
    <text evidence="5">The sequence shown here is derived from an EMBL/GenBank/DDBJ whole genome shotgun (WGS) entry which is preliminary data.</text>
</comment>
<dbReference type="PROSITE" id="PS51419">
    <property type="entry name" value="RAB"/>
    <property type="match status" value="1"/>
</dbReference>
<evidence type="ECO:0000256" key="1">
    <source>
        <dbReference type="ARBA" id="ARBA00006270"/>
    </source>
</evidence>
<dbReference type="GO" id="GO:0005525">
    <property type="term" value="F:GTP binding"/>
    <property type="evidence" value="ECO:0007669"/>
    <property type="project" value="UniProtKB-KW"/>
</dbReference>
<proteinExistence type="inferred from homology"/>
<dbReference type="PANTHER" id="PTHR47981:SF20">
    <property type="entry name" value="RAS-RELATED PROTEIN RAB-7A"/>
    <property type="match status" value="1"/>
</dbReference>
<name>A0A066VXS5_TILAU</name>
<keyword evidence="4" id="KW-0636">Prenylation</keyword>
<dbReference type="OrthoDB" id="9989112at2759"/>
<keyword evidence="2" id="KW-0547">Nucleotide-binding</keyword>
<dbReference type="FunFam" id="3.40.50.300:FF:001447">
    <property type="entry name" value="Ras-related protein Rab-1B"/>
    <property type="match status" value="1"/>
</dbReference>
<comment type="similarity">
    <text evidence="1">Belongs to the small GTPase superfamily. Rab family.</text>
</comment>
<evidence type="ECO:0000313" key="5">
    <source>
        <dbReference type="EMBL" id="KDN45093.1"/>
    </source>
</evidence>
<dbReference type="AlphaFoldDB" id="A0A066VXS5"/>
<keyword evidence="6" id="KW-1185">Reference proteome</keyword>
<organism evidence="5 6">
    <name type="scientific">Tilletiaria anomala (strain ATCC 24038 / CBS 436.72 / UBC 951)</name>
    <dbReference type="NCBI Taxonomy" id="1037660"/>
    <lineage>
        <taxon>Eukaryota</taxon>
        <taxon>Fungi</taxon>
        <taxon>Dikarya</taxon>
        <taxon>Basidiomycota</taxon>
        <taxon>Ustilaginomycotina</taxon>
        <taxon>Exobasidiomycetes</taxon>
        <taxon>Georgefischeriales</taxon>
        <taxon>Tilletiariaceae</taxon>
        <taxon>Tilletiaria</taxon>
    </lineage>
</organism>
<dbReference type="EMBL" id="JMSN01000045">
    <property type="protein sequence ID" value="KDN45093.1"/>
    <property type="molecule type" value="Genomic_DNA"/>
</dbReference>
<dbReference type="Pfam" id="PF00071">
    <property type="entry name" value="Ras"/>
    <property type="match status" value="1"/>
</dbReference>
<dbReference type="Gene3D" id="3.40.50.300">
    <property type="entry name" value="P-loop containing nucleotide triphosphate hydrolases"/>
    <property type="match status" value="1"/>
</dbReference>
<dbReference type="InterPro" id="IPR027417">
    <property type="entry name" value="P-loop_NTPase"/>
</dbReference>
<dbReference type="Proteomes" id="UP000027361">
    <property type="component" value="Unassembled WGS sequence"/>
</dbReference>
<evidence type="ECO:0000256" key="4">
    <source>
        <dbReference type="ARBA" id="ARBA00023289"/>
    </source>
</evidence>
<evidence type="ECO:0000256" key="3">
    <source>
        <dbReference type="ARBA" id="ARBA00023134"/>
    </source>
</evidence>